<dbReference type="EMBL" id="JBBDGL010000001">
    <property type="protein sequence ID" value="MEJ1154833.1"/>
    <property type="molecule type" value="Genomic_DNA"/>
</dbReference>
<sequence length="117" mass="12653">MRPSDFDKGLQPERTELAWRRTMLSIAVGSIVAMRLLPTILGNPLWFLPGLIGLVGAVTIWRISAHRYRRVSHATITHGDRAILPDGKLTLALAIMAGGIGAFGLVVLVLVTAYAPL</sequence>
<evidence type="ECO:0000313" key="7">
    <source>
        <dbReference type="EMBL" id="MEJ1154833.1"/>
    </source>
</evidence>
<feature type="transmembrane region" description="Helical" evidence="5">
    <location>
        <begin position="46"/>
        <end position="63"/>
    </location>
</feature>
<proteinExistence type="predicted"/>
<comment type="caution">
    <text evidence="7">The sequence shown here is derived from an EMBL/GenBank/DDBJ whole genome shotgun (WGS) entry which is preliminary data.</text>
</comment>
<evidence type="ECO:0000313" key="8">
    <source>
        <dbReference type="Proteomes" id="UP001368654"/>
    </source>
</evidence>
<evidence type="ECO:0000259" key="6">
    <source>
        <dbReference type="Pfam" id="PF02656"/>
    </source>
</evidence>
<keyword evidence="4 5" id="KW-0472">Membrane</keyword>
<keyword evidence="8" id="KW-1185">Reference proteome</keyword>
<evidence type="ECO:0000256" key="2">
    <source>
        <dbReference type="ARBA" id="ARBA00022692"/>
    </source>
</evidence>
<accession>A0ABU8LSF6</accession>
<evidence type="ECO:0000256" key="4">
    <source>
        <dbReference type="ARBA" id="ARBA00023136"/>
    </source>
</evidence>
<keyword evidence="2 5" id="KW-0812">Transmembrane</keyword>
<evidence type="ECO:0000256" key="5">
    <source>
        <dbReference type="SAM" id="Phobius"/>
    </source>
</evidence>
<feature type="transmembrane region" description="Helical" evidence="5">
    <location>
        <begin position="91"/>
        <end position="115"/>
    </location>
</feature>
<organism evidence="7 8">
    <name type="scientific">Microbacterium marmarense</name>
    <dbReference type="NCBI Taxonomy" id="3122051"/>
    <lineage>
        <taxon>Bacteria</taxon>
        <taxon>Bacillati</taxon>
        <taxon>Actinomycetota</taxon>
        <taxon>Actinomycetes</taxon>
        <taxon>Micrococcales</taxon>
        <taxon>Microbacteriaceae</taxon>
        <taxon>Microbacterium</taxon>
    </lineage>
</organism>
<reference evidence="7 8" key="1">
    <citation type="submission" date="2024-02" db="EMBL/GenBank/DDBJ databases">
        <authorList>
            <person name="Saticioglu I.B."/>
        </authorList>
    </citation>
    <scope>NUCLEOTIDE SEQUENCE [LARGE SCALE GENOMIC DNA]</scope>
    <source>
        <strain evidence="7 8">Mu-86</strain>
    </source>
</reference>
<keyword evidence="3 5" id="KW-1133">Transmembrane helix</keyword>
<evidence type="ECO:0000256" key="3">
    <source>
        <dbReference type="ARBA" id="ARBA00022989"/>
    </source>
</evidence>
<gene>
    <name evidence="7" type="ORF">WDU96_04350</name>
</gene>
<feature type="domain" description="DUF202" evidence="6">
    <location>
        <begin position="7"/>
        <end position="74"/>
    </location>
</feature>
<comment type="subcellular location">
    <subcellularLocation>
        <location evidence="1">Endomembrane system</location>
        <topology evidence="1">Multi-pass membrane protein</topology>
    </subcellularLocation>
</comment>
<dbReference type="InterPro" id="IPR003807">
    <property type="entry name" value="DUF202"/>
</dbReference>
<dbReference type="Proteomes" id="UP001368654">
    <property type="component" value="Unassembled WGS sequence"/>
</dbReference>
<name>A0ABU8LSF6_9MICO</name>
<evidence type="ECO:0000256" key="1">
    <source>
        <dbReference type="ARBA" id="ARBA00004127"/>
    </source>
</evidence>
<dbReference type="RefSeq" id="WP_337337261.1">
    <property type="nucleotide sequence ID" value="NZ_JBBDGL010000001.1"/>
</dbReference>
<dbReference type="Pfam" id="PF02656">
    <property type="entry name" value="DUF202"/>
    <property type="match status" value="1"/>
</dbReference>
<protein>
    <submittedName>
        <fullName evidence="7">DUF202 domain-containing protein</fullName>
    </submittedName>
</protein>